<dbReference type="EMBL" id="CP007033">
    <property type="protein sequence ID" value="AHF10587.1"/>
    <property type="molecule type" value="Genomic_DNA"/>
</dbReference>
<evidence type="ECO:0000313" key="2">
    <source>
        <dbReference type="Proteomes" id="UP000018934"/>
    </source>
</evidence>
<protein>
    <submittedName>
        <fullName evidence="1">Uncharacterized protein</fullName>
    </submittedName>
</protein>
<accession>A0ABM5P7U1</accession>
<name>A0ABM5P7U1_DEHRP</name>
<proteinExistence type="predicted"/>
<sequence length="70" mass="8037">MACLVELADTDQAIRANGLLFKQQKLILAIAENAFRFFFCLKHAEVVYFCSGRLHCLSPLDLFQWAEMLL</sequence>
<gene>
    <name evidence="1" type="ORF">DEHRE_11370</name>
</gene>
<evidence type="ECO:0000313" key="1">
    <source>
        <dbReference type="EMBL" id="AHF10587.1"/>
    </source>
</evidence>
<dbReference type="Proteomes" id="UP000018934">
    <property type="component" value="Chromosome"/>
</dbReference>
<keyword evidence="2" id="KW-1185">Reference proteome</keyword>
<organism evidence="1 2">
    <name type="scientific">Dehalobacter restrictus (strain DSM 9455 / PER-K23)</name>
    <dbReference type="NCBI Taxonomy" id="871738"/>
    <lineage>
        <taxon>Bacteria</taxon>
        <taxon>Bacillati</taxon>
        <taxon>Bacillota</taxon>
        <taxon>Clostridia</taxon>
        <taxon>Eubacteriales</taxon>
        <taxon>Desulfitobacteriaceae</taxon>
        <taxon>Dehalobacter</taxon>
    </lineage>
</organism>
<reference evidence="1 2" key="1">
    <citation type="journal article" date="2013" name="Stand. Genomic Sci.">
        <title>Complete genome sequence of Dehalobacter restrictus PER-K23(T.).</title>
        <authorList>
            <person name="Kruse T."/>
            <person name="Maillard J."/>
            <person name="Goodwin L."/>
            <person name="Woyke T."/>
            <person name="Teshima H."/>
            <person name="Bruce D."/>
            <person name="Detter C."/>
            <person name="Tapia R."/>
            <person name="Han C."/>
            <person name="Huntemann M."/>
            <person name="Wei C.L."/>
            <person name="Han J."/>
            <person name="Chen A."/>
            <person name="Kyrpides N."/>
            <person name="Szeto E."/>
            <person name="Markowitz V."/>
            <person name="Ivanova N."/>
            <person name="Pagani I."/>
            <person name="Pati A."/>
            <person name="Pitluck S."/>
            <person name="Nolan M."/>
            <person name="Holliger C."/>
            <person name="Smidt H."/>
        </authorList>
    </citation>
    <scope>NUCLEOTIDE SEQUENCE [LARGE SCALE GENOMIC DNA]</scope>
    <source>
        <strain evidence="2">DSM 9455</strain>
    </source>
</reference>